<dbReference type="SUPFAM" id="SSF51182">
    <property type="entry name" value="RmlC-like cupins"/>
    <property type="match status" value="2"/>
</dbReference>
<feature type="domain" description="(S)-ureidoglycine aminohydrolase cupin" evidence="1">
    <location>
        <begin position="183"/>
        <end position="254"/>
    </location>
</feature>
<sequence length="260" mass="29580">MLNQKITRLNPIPQGFGHVRDELDPLLFASELPVQHTHIYYEDDKLGLYIGVWDTSTMVETAAPYTCDEFMYLLEGEVEIKNCKTGAMEKVQAGEAFVIPKGYECQWHQTGYLRKFFVISEHPEENIPATPVVEGIIKLKVNNSIQMATQEDTGMEIEQTKTPFVIKGKAPVQKYLPYYKDHTGKFIAGTWQSEAFNSEMQPFPRNEFVYLQLGSLVITEQEGNEQVFTAGDAFFVPQGALCSWRARGDVRTFYAILQSI</sequence>
<dbReference type="InterPro" id="IPR011051">
    <property type="entry name" value="RmlC_Cupin_sf"/>
</dbReference>
<proteinExistence type="predicted"/>
<evidence type="ECO:0000313" key="2">
    <source>
        <dbReference type="EMBL" id="OUR75149.1"/>
    </source>
</evidence>
<dbReference type="InterPro" id="IPR014710">
    <property type="entry name" value="RmlC-like_jellyroll"/>
</dbReference>
<dbReference type="PANTHER" id="PTHR40943:SF1">
    <property type="entry name" value="CYTOPLASMIC PROTEIN"/>
    <property type="match status" value="1"/>
</dbReference>
<comment type="caution">
    <text evidence="2">The sequence shown here is derived from an EMBL/GenBank/DDBJ whole genome shotgun (WGS) entry which is preliminary data.</text>
</comment>
<name>A0A1Y5DYM2_COLPS</name>
<reference evidence="3" key="1">
    <citation type="journal article" date="2017" name="Proc. Natl. Acad. Sci. U.S.A.">
        <title>Simulation of Deepwater Horizon oil plume reveals substrate specialization within a complex community of hydrocarbon degraders.</title>
        <authorList>
            <person name="Hu P."/>
            <person name="Dubinsky E.A."/>
            <person name="Probst A.J."/>
            <person name="Wang J."/>
            <person name="Sieber C.M.K."/>
            <person name="Tom L.M."/>
            <person name="Gardinali P."/>
            <person name="Banfield J.F."/>
            <person name="Atlas R.M."/>
            <person name="Andersen G.L."/>
        </authorList>
    </citation>
    <scope>NUCLEOTIDE SEQUENCE [LARGE SCALE GENOMIC DNA]</scope>
</reference>
<dbReference type="InterPro" id="IPR008579">
    <property type="entry name" value="UGlyAH_Cupin_dom"/>
</dbReference>
<gene>
    <name evidence="2" type="ORF">A9Q75_18115</name>
</gene>
<protein>
    <recommendedName>
        <fullName evidence="1">(S)-ureidoglycine aminohydrolase cupin domain-containing protein</fullName>
    </recommendedName>
</protein>
<evidence type="ECO:0000313" key="3">
    <source>
        <dbReference type="Proteomes" id="UP000243053"/>
    </source>
</evidence>
<dbReference type="AlphaFoldDB" id="A0A1Y5DYM2"/>
<accession>A0A1Y5DYM2</accession>
<dbReference type="EMBL" id="MAAF01000112">
    <property type="protein sequence ID" value="OUR75149.1"/>
    <property type="molecule type" value="Genomic_DNA"/>
</dbReference>
<feature type="domain" description="(S)-ureidoglycine aminohydrolase cupin" evidence="1">
    <location>
        <begin position="60"/>
        <end position="116"/>
    </location>
</feature>
<dbReference type="Gene3D" id="2.60.120.10">
    <property type="entry name" value="Jelly Rolls"/>
    <property type="match status" value="2"/>
</dbReference>
<dbReference type="Proteomes" id="UP000243053">
    <property type="component" value="Unassembled WGS sequence"/>
</dbReference>
<evidence type="ECO:0000259" key="1">
    <source>
        <dbReference type="Pfam" id="PF05899"/>
    </source>
</evidence>
<dbReference type="PANTHER" id="PTHR40943">
    <property type="entry name" value="CYTOPLASMIC PROTEIN-RELATED"/>
    <property type="match status" value="1"/>
</dbReference>
<organism evidence="2 3">
    <name type="scientific">Colwellia psychrerythraea</name>
    <name type="common">Vibrio psychroerythus</name>
    <dbReference type="NCBI Taxonomy" id="28229"/>
    <lineage>
        <taxon>Bacteria</taxon>
        <taxon>Pseudomonadati</taxon>
        <taxon>Pseudomonadota</taxon>
        <taxon>Gammaproteobacteria</taxon>
        <taxon>Alteromonadales</taxon>
        <taxon>Colwelliaceae</taxon>
        <taxon>Colwellia</taxon>
    </lineage>
</organism>
<dbReference type="Pfam" id="PF05899">
    <property type="entry name" value="Cupin_3"/>
    <property type="match status" value="2"/>
</dbReference>